<organism evidence="1 2">
    <name type="scientific">Morganella psychrotolerans</name>
    <dbReference type="NCBI Taxonomy" id="368603"/>
    <lineage>
        <taxon>Bacteria</taxon>
        <taxon>Pseudomonadati</taxon>
        <taxon>Pseudomonadota</taxon>
        <taxon>Gammaproteobacteria</taxon>
        <taxon>Enterobacterales</taxon>
        <taxon>Morganellaceae</taxon>
        <taxon>Morganella</taxon>
    </lineage>
</organism>
<protein>
    <submittedName>
        <fullName evidence="1">Uncharacterized protein</fullName>
    </submittedName>
</protein>
<sequence>MTLFLYDKLNDREILFKNKFGFVLPLNTHSYNFIKTAYVLNKKLCVEYFDTGGSYIINRMFDDYLIDG</sequence>
<dbReference type="Proteomes" id="UP000322181">
    <property type="component" value="Unassembled WGS sequence"/>
</dbReference>
<reference evidence="1 2" key="1">
    <citation type="submission" date="2019-09" db="EMBL/GenBank/DDBJ databases">
        <title>Draft genome sequence of various Type strains from the CCUG.</title>
        <authorList>
            <person name="Pineiro-Iglesias B."/>
            <person name="Tunovic T."/>
            <person name="Unosson C."/>
            <person name="Inganas E."/>
            <person name="Ohlen M."/>
            <person name="Cardew S."/>
            <person name="Jensie-Markopoulos S."/>
            <person name="Salva-Serra F."/>
            <person name="Jaen-Luchoro D."/>
            <person name="Karlsson R."/>
            <person name="Svensson-Stadler L."/>
            <person name="Chun J."/>
            <person name="Moore E."/>
        </authorList>
    </citation>
    <scope>NUCLEOTIDE SEQUENCE [LARGE SCALE GENOMIC DNA]</scope>
    <source>
        <strain evidence="1 2">CCUG 53682T</strain>
    </source>
</reference>
<evidence type="ECO:0000313" key="2">
    <source>
        <dbReference type="Proteomes" id="UP000322181"/>
    </source>
</evidence>
<evidence type="ECO:0000313" key="1">
    <source>
        <dbReference type="EMBL" id="KAA8717723.1"/>
    </source>
</evidence>
<name>A0A5M9RAY3_9GAMM</name>
<dbReference type="AlphaFoldDB" id="A0A5M9RAY3"/>
<gene>
    <name evidence="1" type="ORF">F4V73_07745</name>
</gene>
<proteinExistence type="predicted"/>
<dbReference type="RefSeq" id="WP_150384768.1">
    <property type="nucleotide sequence ID" value="NZ_BAAAFS010000001.1"/>
</dbReference>
<accession>A0A5M9RAY3</accession>
<comment type="caution">
    <text evidence="1">The sequence shown here is derived from an EMBL/GenBank/DDBJ whole genome shotgun (WGS) entry which is preliminary data.</text>
</comment>
<dbReference type="EMBL" id="VXKB01000001">
    <property type="protein sequence ID" value="KAA8717723.1"/>
    <property type="molecule type" value="Genomic_DNA"/>
</dbReference>